<comment type="similarity">
    <text evidence="4">Belongs to the cyclin family.</text>
</comment>
<feature type="compositionally biased region" description="Basic and acidic residues" evidence="5">
    <location>
        <begin position="274"/>
        <end position="285"/>
    </location>
</feature>
<feature type="region of interest" description="Disordered" evidence="5">
    <location>
        <begin position="28"/>
        <end position="51"/>
    </location>
</feature>
<keyword evidence="3" id="KW-0131">Cell cycle</keyword>
<sequence length="640" mass="71955">MDAKPQRIRVRGDENTAFPLATSKTIHQKNKSTPALSAGFQNNTAKNGQRRAAFGDVSNTTKMAQSSRDDISIAAKQQTKGVEKPSVLISERKPSVLAQPAQRPMSMTGIKGLLNNVTNPKSLEPIGKPIGVPQHTANARKALSKRGAVFKDPMEPLTEKSESTSKETNQTKEGTTGGQVAHSSTVPSQPDGLEETGEIYEASTDELNNQDENSILCSEVDGEEKDAPKLDEDVCKVQGIKECVNPSESCSATEADGSDRVAKPHRVSVPSSHTPHDHVPTHSEPEESWDDEDENEEDDGYITARSYRSRGDNTTGATTMMLFPKYTQPVKRELALAKQIVEATRTPEDVEDEYWDTSMVAEYSEDIFEYMREQEIKMLPNAHYMDNQAEIQWSMRSVLMDWLVQVHHRFSLLPETLFLCVNYIDRFLSCKIVSLGKLQLVGATAIFIAAKYEEINCPSVQEIVYMVDGGYTADEILKAERFMLTMLQFELGWPGPMSFLRKISKADDYDLETRTLAKYFLEITIMDERFVGCPPSFTAAGAHCLARLMLRKGNWTPAHVHYAEYTYSQLFPLISLMVECCEIPRKHHAAIYEKYTDKRFKRASLFVEAEMRKGFNIPEVTREKSLNMPSLDPGTYWKRV</sequence>
<feature type="region of interest" description="Disordered" evidence="5">
    <location>
        <begin position="145"/>
        <end position="193"/>
    </location>
</feature>
<feature type="domain" description="Cyclin-like" evidence="6">
    <location>
        <begin position="401"/>
        <end position="485"/>
    </location>
</feature>
<dbReference type="InterPro" id="IPR006671">
    <property type="entry name" value="Cyclin_N"/>
</dbReference>
<evidence type="ECO:0000256" key="4">
    <source>
        <dbReference type="RuleBase" id="RU000383"/>
    </source>
</evidence>
<feature type="domain" description="Cyclin C-terminal" evidence="7">
    <location>
        <begin position="494"/>
        <end position="609"/>
    </location>
</feature>
<dbReference type="InterPro" id="IPR048258">
    <property type="entry name" value="Cyclins_cyclin-box"/>
</dbReference>
<dbReference type="SMART" id="SM01332">
    <property type="entry name" value="Cyclin_C"/>
    <property type="match status" value="1"/>
</dbReference>
<keyword evidence="1" id="KW-0132">Cell division</keyword>
<dbReference type="InterPro" id="IPR013763">
    <property type="entry name" value="Cyclin-like_dom"/>
</dbReference>
<organism evidence="8 9">
    <name type="scientific">Aspergillus leporis</name>
    <dbReference type="NCBI Taxonomy" id="41062"/>
    <lineage>
        <taxon>Eukaryota</taxon>
        <taxon>Fungi</taxon>
        <taxon>Dikarya</taxon>
        <taxon>Ascomycota</taxon>
        <taxon>Pezizomycotina</taxon>
        <taxon>Eurotiomycetes</taxon>
        <taxon>Eurotiomycetidae</taxon>
        <taxon>Eurotiales</taxon>
        <taxon>Aspergillaceae</taxon>
        <taxon>Aspergillus</taxon>
        <taxon>Aspergillus subgen. Circumdati</taxon>
    </lineage>
</organism>
<reference evidence="8 9" key="1">
    <citation type="submission" date="2019-04" db="EMBL/GenBank/DDBJ databases">
        <title>Friends and foes A comparative genomics study of 23 Aspergillus species from section Flavi.</title>
        <authorList>
            <consortium name="DOE Joint Genome Institute"/>
            <person name="Kjaerbolling I."/>
            <person name="Vesth T."/>
            <person name="Frisvad J.C."/>
            <person name="Nybo J.L."/>
            <person name="Theobald S."/>
            <person name="Kildgaard S."/>
            <person name="Isbrandt T."/>
            <person name="Kuo A."/>
            <person name="Sato A."/>
            <person name="Lyhne E.K."/>
            <person name="Kogle M.E."/>
            <person name="Wiebenga A."/>
            <person name="Kun R.S."/>
            <person name="Lubbers R.J."/>
            <person name="Makela M.R."/>
            <person name="Barry K."/>
            <person name="Chovatia M."/>
            <person name="Clum A."/>
            <person name="Daum C."/>
            <person name="Haridas S."/>
            <person name="He G."/>
            <person name="LaButti K."/>
            <person name="Lipzen A."/>
            <person name="Mondo S."/>
            <person name="Riley R."/>
            <person name="Salamov A."/>
            <person name="Simmons B.A."/>
            <person name="Magnuson J.K."/>
            <person name="Henrissat B."/>
            <person name="Mortensen U.H."/>
            <person name="Larsen T.O."/>
            <person name="Devries R.P."/>
            <person name="Grigoriev I.V."/>
            <person name="Machida M."/>
            <person name="Baker S.E."/>
            <person name="Andersen M.R."/>
        </authorList>
    </citation>
    <scope>NUCLEOTIDE SEQUENCE [LARGE SCALE GENOMIC DNA]</scope>
    <source>
        <strain evidence="8 9">CBS 151.66</strain>
    </source>
</reference>
<evidence type="ECO:0000259" key="7">
    <source>
        <dbReference type="SMART" id="SM01332"/>
    </source>
</evidence>
<evidence type="ECO:0000256" key="5">
    <source>
        <dbReference type="SAM" id="MobiDB-lite"/>
    </source>
</evidence>
<dbReference type="SUPFAM" id="SSF47954">
    <property type="entry name" value="Cyclin-like"/>
    <property type="match status" value="2"/>
</dbReference>
<feature type="compositionally biased region" description="Polar residues" evidence="5">
    <location>
        <begin position="31"/>
        <end position="47"/>
    </location>
</feature>
<accession>A0A5N5WUH9</accession>
<dbReference type="OrthoDB" id="5590282at2759"/>
<dbReference type="Proteomes" id="UP000326565">
    <property type="component" value="Unassembled WGS sequence"/>
</dbReference>
<feature type="region of interest" description="Disordered" evidence="5">
    <location>
        <begin position="245"/>
        <end position="314"/>
    </location>
</feature>
<dbReference type="PROSITE" id="PS00292">
    <property type="entry name" value="CYCLINS"/>
    <property type="match status" value="1"/>
</dbReference>
<dbReference type="GO" id="GO:0051301">
    <property type="term" value="P:cell division"/>
    <property type="evidence" value="ECO:0007669"/>
    <property type="project" value="UniProtKB-KW"/>
</dbReference>
<dbReference type="InterPro" id="IPR036915">
    <property type="entry name" value="Cyclin-like_sf"/>
</dbReference>
<dbReference type="CDD" id="cd20568">
    <property type="entry name" value="CYCLIN_CLBs_yeast_rpt1"/>
    <property type="match status" value="1"/>
</dbReference>
<proteinExistence type="inferred from homology"/>
<dbReference type="Pfam" id="PF02984">
    <property type="entry name" value="Cyclin_C"/>
    <property type="match status" value="1"/>
</dbReference>
<feature type="compositionally biased region" description="Basic and acidic residues" evidence="5">
    <location>
        <begin position="152"/>
        <end position="165"/>
    </location>
</feature>
<gene>
    <name evidence="8" type="ORF">BDV29DRAFT_6233</name>
</gene>
<dbReference type="FunFam" id="1.10.472.10:FF:000001">
    <property type="entry name" value="G2/mitotic-specific cyclin"/>
    <property type="match status" value="1"/>
</dbReference>
<dbReference type="EMBL" id="ML732253">
    <property type="protein sequence ID" value="KAB8072183.1"/>
    <property type="molecule type" value="Genomic_DNA"/>
</dbReference>
<evidence type="ECO:0000259" key="6">
    <source>
        <dbReference type="SMART" id="SM00385"/>
    </source>
</evidence>
<evidence type="ECO:0000256" key="2">
    <source>
        <dbReference type="ARBA" id="ARBA00023127"/>
    </source>
</evidence>
<feature type="compositionally biased region" description="Acidic residues" evidence="5">
    <location>
        <begin position="286"/>
        <end position="300"/>
    </location>
</feature>
<keyword evidence="9" id="KW-1185">Reference proteome</keyword>
<evidence type="ECO:0000313" key="8">
    <source>
        <dbReference type="EMBL" id="KAB8072183.1"/>
    </source>
</evidence>
<dbReference type="Pfam" id="PF00134">
    <property type="entry name" value="Cyclin_N"/>
    <property type="match status" value="1"/>
</dbReference>
<dbReference type="AlphaFoldDB" id="A0A5N5WUH9"/>
<keyword evidence="2 4" id="KW-0195">Cyclin</keyword>
<dbReference type="PANTHER" id="PTHR10177">
    <property type="entry name" value="CYCLINS"/>
    <property type="match status" value="1"/>
</dbReference>
<evidence type="ECO:0000313" key="9">
    <source>
        <dbReference type="Proteomes" id="UP000326565"/>
    </source>
</evidence>
<dbReference type="Gene3D" id="1.10.472.10">
    <property type="entry name" value="Cyclin-like"/>
    <property type="match status" value="2"/>
</dbReference>
<dbReference type="InterPro" id="IPR039361">
    <property type="entry name" value="Cyclin"/>
</dbReference>
<evidence type="ECO:0000256" key="1">
    <source>
        <dbReference type="ARBA" id="ARBA00022618"/>
    </source>
</evidence>
<name>A0A5N5WUH9_9EURO</name>
<protein>
    <submittedName>
        <fullName evidence="8">Cyclin-like protein</fullName>
    </submittedName>
</protein>
<feature type="domain" description="Cyclin-like" evidence="6">
    <location>
        <begin position="498"/>
        <end position="579"/>
    </location>
</feature>
<dbReference type="InterPro" id="IPR004367">
    <property type="entry name" value="Cyclin_C-dom"/>
</dbReference>
<dbReference type="SMART" id="SM00385">
    <property type="entry name" value="CYCLIN"/>
    <property type="match status" value="2"/>
</dbReference>
<dbReference type="CDD" id="cd20512">
    <property type="entry name" value="CYCLIN_CLBs_yeast_rpt2"/>
    <property type="match status" value="1"/>
</dbReference>
<evidence type="ECO:0000256" key="3">
    <source>
        <dbReference type="ARBA" id="ARBA00023306"/>
    </source>
</evidence>